<gene>
    <name evidence="18" type="ORF">B4U80_07568</name>
</gene>
<feature type="transmembrane region" description="Helical" evidence="17">
    <location>
        <begin position="161"/>
        <end position="183"/>
    </location>
</feature>
<comment type="catalytic activity">
    <reaction evidence="12">
        <text>9-(9Z-octadecenoyloxy)-octadecanoate + H2O = 9-hydroxy-octadecanoate + (9Z)-octadecenoate + H(+)</text>
        <dbReference type="Rhea" id="RHEA:52048"/>
        <dbReference type="ChEBI" id="CHEBI:15377"/>
        <dbReference type="ChEBI" id="CHEBI:15378"/>
        <dbReference type="ChEBI" id="CHEBI:30823"/>
        <dbReference type="ChEBI" id="CHEBI:136282"/>
        <dbReference type="ChEBI" id="CHEBI:136286"/>
    </reaction>
    <physiologicalReaction direction="left-to-right" evidence="12">
        <dbReference type="Rhea" id="RHEA:52049"/>
    </physiologicalReaction>
</comment>
<dbReference type="GO" id="GO:0016020">
    <property type="term" value="C:membrane"/>
    <property type="evidence" value="ECO:0007669"/>
    <property type="project" value="InterPro"/>
</dbReference>
<keyword evidence="6 17" id="KW-0472">Membrane</keyword>
<reference evidence="18 19" key="1">
    <citation type="journal article" date="2018" name="Gigascience">
        <title>Genomes of trombidid mites reveal novel predicted allergens and laterally-transferred genes associated with secondary metabolism.</title>
        <authorList>
            <person name="Dong X."/>
            <person name="Chaisiri K."/>
            <person name="Xia D."/>
            <person name="Armstrong S.D."/>
            <person name="Fang Y."/>
            <person name="Donnelly M.J."/>
            <person name="Kadowaki T."/>
            <person name="McGarry J.W."/>
            <person name="Darby A.C."/>
            <person name="Makepeace B.L."/>
        </authorList>
    </citation>
    <scope>NUCLEOTIDE SEQUENCE [LARGE SCALE GENOMIC DNA]</scope>
    <source>
        <strain evidence="18">UoL-UT</strain>
    </source>
</reference>
<comment type="caution">
    <text evidence="18">The sequence shown here is derived from an EMBL/GenBank/DDBJ whole genome shotgun (WGS) entry which is preliminary data.</text>
</comment>
<keyword evidence="5 17" id="KW-1133">Transmembrane helix</keyword>
<dbReference type="PANTHER" id="PTHR10989:SF16">
    <property type="entry name" value="AT02829P-RELATED"/>
    <property type="match status" value="1"/>
</dbReference>
<evidence type="ECO:0000256" key="11">
    <source>
        <dbReference type="ARBA" id="ARBA00048701"/>
    </source>
</evidence>
<evidence type="ECO:0000256" key="15">
    <source>
        <dbReference type="ARBA" id="ARBA00049322"/>
    </source>
</evidence>
<comment type="catalytic activity">
    <reaction evidence="13">
        <text>9-octadecanoyloxy-octadecanoate + H2O = 9-hydroxy-octadecanoate + octadecanoate + H(+)</text>
        <dbReference type="Rhea" id="RHEA:52096"/>
        <dbReference type="ChEBI" id="CHEBI:15377"/>
        <dbReference type="ChEBI" id="CHEBI:15378"/>
        <dbReference type="ChEBI" id="CHEBI:25629"/>
        <dbReference type="ChEBI" id="CHEBI:136286"/>
        <dbReference type="ChEBI" id="CHEBI:136373"/>
    </reaction>
    <physiologicalReaction direction="left-to-right" evidence="13">
        <dbReference type="Rhea" id="RHEA:52097"/>
    </physiologicalReaction>
</comment>
<comment type="catalytic activity">
    <reaction evidence="9">
        <text>9-hexadecanoyloxy-octadecanoate + H2O = 9-hydroxy-octadecanoate + hexadecanoate + H(+)</text>
        <dbReference type="Rhea" id="RHEA:52052"/>
        <dbReference type="ChEBI" id="CHEBI:7896"/>
        <dbReference type="ChEBI" id="CHEBI:15377"/>
        <dbReference type="ChEBI" id="CHEBI:15378"/>
        <dbReference type="ChEBI" id="CHEBI:83670"/>
        <dbReference type="ChEBI" id="CHEBI:136286"/>
    </reaction>
    <physiologicalReaction direction="left-to-right" evidence="9">
        <dbReference type="Rhea" id="RHEA:52053"/>
    </physiologicalReaction>
</comment>
<evidence type="ECO:0000256" key="1">
    <source>
        <dbReference type="ARBA" id="ARBA00000923"/>
    </source>
</evidence>
<feature type="transmembrane region" description="Helical" evidence="17">
    <location>
        <begin position="98"/>
        <end position="119"/>
    </location>
</feature>
<comment type="catalytic activity">
    <reaction evidence="15">
        <text>13-(9Z-hexadecenoyloxy)-octadecanoate + H2O = 13-hydroxy-octadecanoate + (9Z)-hexadecenoate + H(+)</text>
        <dbReference type="Rhea" id="RHEA:52076"/>
        <dbReference type="ChEBI" id="CHEBI:15377"/>
        <dbReference type="ChEBI" id="CHEBI:15378"/>
        <dbReference type="ChEBI" id="CHEBI:32372"/>
        <dbReference type="ChEBI" id="CHEBI:136304"/>
        <dbReference type="ChEBI" id="CHEBI:136315"/>
    </reaction>
    <physiologicalReaction direction="left-to-right" evidence="15">
        <dbReference type="Rhea" id="RHEA:52077"/>
    </physiologicalReaction>
</comment>
<evidence type="ECO:0000256" key="10">
    <source>
        <dbReference type="ARBA" id="ARBA00048680"/>
    </source>
</evidence>
<name>A0A443S2V5_9ACAR</name>
<dbReference type="AlphaFoldDB" id="A0A443S2V5"/>
<evidence type="ECO:0000256" key="8">
    <source>
        <dbReference type="ARBA" id="ARBA00047427"/>
    </source>
</evidence>
<proteinExistence type="inferred from homology"/>
<feature type="transmembrane region" description="Helical" evidence="17">
    <location>
        <begin position="58"/>
        <end position="78"/>
    </location>
</feature>
<dbReference type="EMBL" id="NCKV01010540">
    <property type="protein sequence ID" value="RWS21857.1"/>
    <property type="molecule type" value="Genomic_DNA"/>
</dbReference>
<feature type="transmembrane region" description="Helical" evidence="17">
    <location>
        <begin position="17"/>
        <end position="37"/>
    </location>
</feature>
<dbReference type="PANTHER" id="PTHR10989">
    <property type="entry name" value="ANDROGEN-INDUCED PROTEIN 1-RELATED"/>
    <property type="match status" value="1"/>
</dbReference>
<dbReference type="OrthoDB" id="1898221at2759"/>
<comment type="catalytic activity">
    <reaction evidence="16">
        <text>12-(9Z-hexadecenoyloxy)-octadecanoate + H2O = 12-hydroxyoctadecanoate + (9Z)-hexadecenoate + H(+)</text>
        <dbReference type="Rhea" id="RHEA:52072"/>
        <dbReference type="ChEBI" id="CHEBI:15377"/>
        <dbReference type="ChEBI" id="CHEBI:15378"/>
        <dbReference type="ChEBI" id="CHEBI:32372"/>
        <dbReference type="ChEBI" id="CHEBI:84201"/>
        <dbReference type="ChEBI" id="CHEBI:136312"/>
    </reaction>
    <physiologicalReaction direction="left-to-right" evidence="16">
        <dbReference type="Rhea" id="RHEA:52073"/>
    </physiologicalReaction>
</comment>
<feature type="transmembrane region" description="Helical" evidence="17">
    <location>
        <begin position="131"/>
        <end position="149"/>
    </location>
</feature>
<evidence type="ECO:0000256" key="13">
    <source>
        <dbReference type="ARBA" id="ARBA00049221"/>
    </source>
</evidence>
<comment type="similarity">
    <text evidence="3">Belongs to the AIG1 family.</text>
</comment>
<comment type="catalytic activity">
    <reaction evidence="11">
        <text>12-(9Z-octadecenoyloxy)-octadecanoate + H2O = 12-hydroxyoctadecanoate + (9Z)-octadecenoate + H(+)</text>
        <dbReference type="Rhea" id="RHEA:52060"/>
        <dbReference type="ChEBI" id="CHEBI:15377"/>
        <dbReference type="ChEBI" id="CHEBI:15378"/>
        <dbReference type="ChEBI" id="CHEBI:30823"/>
        <dbReference type="ChEBI" id="CHEBI:84201"/>
        <dbReference type="ChEBI" id="CHEBI:136302"/>
    </reaction>
    <physiologicalReaction direction="left-to-right" evidence="11">
        <dbReference type="Rhea" id="RHEA:52061"/>
    </physiologicalReaction>
</comment>
<evidence type="ECO:0000313" key="19">
    <source>
        <dbReference type="Proteomes" id="UP000288716"/>
    </source>
</evidence>
<dbReference type="Proteomes" id="UP000288716">
    <property type="component" value="Unassembled WGS sequence"/>
</dbReference>
<keyword evidence="19" id="KW-1185">Reference proteome</keyword>
<evidence type="ECO:0000256" key="9">
    <source>
        <dbReference type="ARBA" id="ARBA00047863"/>
    </source>
</evidence>
<dbReference type="VEuPathDB" id="VectorBase:LDEU010183"/>
<evidence type="ECO:0000256" key="17">
    <source>
        <dbReference type="SAM" id="Phobius"/>
    </source>
</evidence>
<comment type="catalytic activity">
    <reaction evidence="8">
        <text>13-octadecanoyloxy-octadecanoate + H2O = 13-hydroxy-octadecanoate + octadecanoate + H(+)</text>
        <dbReference type="Rhea" id="RHEA:52084"/>
        <dbReference type="ChEBI" id="CHEBI:15377"/>
        <dbReference type="ChEBI" id="CHEBI:15378"/>
        <dbReference type="ChEBI" id="CHEBI:25629"/>
        <dbReference type="ChEBI" id="CHEBI:136304"/>
        <dbReference type="ChEBI" id="CHEBI:136335"/>
    </reaction>
    <physiologicalReaction direction="left-to-right" evidence="8">
        <dbReference type="Rhea" id="RHEA:52085"/>
    </physiologicalReaction>
</comment>
<evidence type="ECO:0000256" key="14">
    <source>
        <dbReference type="ARBA" id="ARBA00049296"/>
    </source>
</evidence>
<dbReference type="InterPro" id="IPR006838">
    <property type="entry name" value="ADTRP_AIG1"/>
</dbReference>
<evidence type="ECO:0000256" key="4">
    <source>
        <dbReference type="ARBA" id="ARBA00022692"/>
    </source>
</evidence>
<evidence type="ECO:0000256" key="6">
    <source>
        <dbReference type="ARBA" id="ARBA00023136"/>
    </source>
</evidence>
<evidence type="ECO:0000256" key="12">
    <source>
        <dbReference type="ARBA" id="ARBA00048800"/>
    </source>
</evidence>
<evidence type="ECO:0000256" key="7">
    <source>
        <dbReference type="ARBA" id="ARBA00047368"/>
    </source>
</evidence>
<sequence length="199" mass="23977">MWDVNPHLKASVGEGKLRFLCILTVWNLYIHFFFFGWCLLNDLRVFKNERFEKRREDLVYHSLVVPLGLFVGIAFWSIYLYDPDMMIPENVRQYFPAWYNHCLHTLIIPGSLIEGFCYFHQLPKRRSGISLLSKVLFSYGAIILYFGYFQQFWIYPLLRVLPFPLKLLFIAFCCCLVIFHYFVGEILNKLWWKNNIYEQ</sequence>
<protein>
    <submittedName>
        <fullName evidence="18">Androgen-induced gene 1 protein-like isoform X2</fullName>
    </submittedName>
</protein>
<evidence type="ECO:0000313" key="18">
    <source>
        <dbReference type="EMBL" id="RWS21857.1"/>
    </source>
</evidence>
<accession>A0A443S2V5</accession>
<comment type="subcellular location">
    <subcellularLocation>
        <location evidence="2">Endomembrane system</location>
        <topology evidence="2">Multi-pass membrane protein</topology>
    </subcellularLocation>
</comment>
<dbReference type="GO" id="GO:0012505">
    <property type="term" value="C:endomembrane system"/>
    <property type="evidence" value="ECO:0007669"/>
    <property type="project" value="UniProtKB-SubCell"/>
</dbReference>
<evidence type="ECO:0000256" key="5">
    <source>
        <dbReference type="ARBA" id="ARBA00022989"/>
    </source>
</evidence>
<evidence type="ECO:0000256" key="3">
    <source>
        <dbReference type="ARBA" id="ARBA00009300"/>
    </source>
</evidence>
<organism evidence="18 19">
    <name type="scientific">Leptotrombidium deliense</name>
    <dbReference type="NCBI Taxonomy" id="299467"/>
    <lineage>
        <taxon>Eukaryota</taxon>
        <taxon>Metazoa</taxon>
        <taxon>Ecdysozoa</taxon>
        <taxon>Arthropoda</taxon>
        <taxon>Chelicerata</taxon>
        <taxon>Arachnida</taxon>
        <taxon>Acari</taxon>
        <taxon>Acariformes</taxon>
        <taxon>Trombidiformes</taxon>
        <taxon>Prostigmata</taxon>
        <taxon>Anystina</taxon>
        <taxon>Parasitengona</taxon>
        <taxon>Trombiculoidea</taxon>
        <taxon>Trombiculidae</taxon>
        <taxon>Leptotrombidium</taxon>
    </lineage>
</organism>
<evidence type="ECO:0000256" key="2">
    <source>
        <dbReference type="ARBA" id="ARBA00004127"/>
    </source>
</evidence>
<keyword evidence="4 17" id="KW-0812">Transmembrane</keyword>
<comment type="catalytic activity">
    <reaction evidence="1">
        <text>9-(9Z-hexadecenoyloxy)-octadecanoate + H2O = (9Z)-hexadecenoate + 9-hydroxy-octadecanoate + H(+)</text>
        <dbReference type="Rhea" id="RHEA:52068"/>
        <dbReference type="ChEBI" id="CHEBI:15377"/>
        <dbReference type="ChEBI" id="CHEBI:15378"/>
        <dbReference type="ChEBI" id="CHEBI:32372"/>
        <dbReference type="ChEBI" id="CHEBI:136286"/>
        <dbReference type="ChEBI" id="CHEBI:136309"/>
    </reaction>
    <physiologicalReaction direction="left-to-right" evidence="1">
        <dbReference type="Rhea" id="RHEA:52069"/>
    </physiologicalReaction>
</comment>
<comment type="catalytic activity">
    <reaction evidence="7">
        <text>12-hexadecanoyloxy-octadecanoate + H2O = 12-hydroxyoctadecanoate + hexadecanoate + H(+)</text>
        <dbReference type="Rhea" id="RHEA:52056"/>
        <dbReference type="ChEBI" id="CHEBI:7896"/>
        <dbReference type="ChEBI" id="CHEBI:15377"/>
        <dbReference type="ChEBI" id="CHEBI:15378"/>
        <dbReference type="ChEBI" id="CHEBI:83677"/>
        <dbReference type="ChEBI" id="CHEBI:84201"/>
    </reaction>
    <physiologicalReaction direction="left-to-right" evidence="7">
        <dbReference type="Rhea" id="RHEA:52057"/>
    </physiologicalReaction>
</comment>
<evidence type="ECO:0000256" key="16">
    <source>
        <dbReference type="ARBA" id="ARBA00049428"/>
    </source>
</evidence>
<dbReference type="STRING" id="299467.A0A443S2V5"/>
<comment type="catalytic activity">
    <reaction evidence="14">
        <text>13-(9Z-octadecenoyloxy)-octadecanoate + H2O = 13-hydroxy-octadecanoate + (9Z)-octadecenoate + H(+)</text>
        <dbReference type="Rhea" id="RHEA:52064"/>
        <dbReference type="ChEBI" id="CHEBI:15377"/>
        <dbReference type="ChEBI" id="CHEBI:15378"/>
        <dbReference type="ChEBI" id="CHEBI:30823"/>
        <dbReference type="ChEBI" id="CHEBI:136303"/>
        <dbReference type="ChEBI" id="CHEBI:136304"/>
    </reaction>
    <physiologicalReaction direction="left-to-right" evidence="14">
        <dbReference type="Rhea" id="RHEA:52065"/>
    </physiologicalReaction>
</comment>
<dbReference type="Pfam" id="PF04750">
    <property type="entry name" value="Far-17a_AIG1"/>
    <property type="match status" value="1"/>
</dbReference>
<comment type="catalytic activity">
    <reaction evidence="10">
        <text>12-octadecanoyloxy-octadecanoate + H2O = 12-hydroxyoctadecanoate + octadecanoate + H(+)</text>
        <dbReference type="Rhea" id="RHEA:52080"/>
        <dbReference type="ChEBI" id="CHEBI:15377"/>
        <dbReference type="ChEBI" id="CHEBI:15378"/>
        <dbReference type="ChEBI" id="CHEBI:25629"/>
        <dbReference type="ChEBI" id="CHEBI:84201"/>
        <dbReference type="ChEBI" id="CHEBI:136330"/>
    </reaction>
    <physiologicalReaction direction="left-to-right" evidence="10">
        <dbReference type="Rhea" id="RHEA:52081"/>
    </physiologicalReaction>
</comment>